<protein>
    <recommendedName>
        <fullName evidence="2">FHA domain-containing protein</fullName>
    </recommendedName>
</protein>
<evidence type="ECO:0000313" key="3">
    <source>
        <dbReference type="EMBL" id="MBA8887248.1"/>
    </source>
</evidence>
<feature type="domain" description="FHA" evidence="2">
    <location>
        <begin position="27"/>
        <end position="77"/>
    </location>
</feature>
<sequence length="326" mass="35643">MDEVTWIEVLPRHREHALRQRVITDSLTLGRAWDNDIVLDDPHVAAHHLRLERDEGGGWTAHDLGSVNGLHVEGERGRRDRVVLAPHLTLQVGHCLVRLHRGDEEVAAEVPLQRRSPWPAALVLVALVVLVALLELWRGETGEPKFIRYVTGALALATLLALWTAAWALVSRLFAGHARFGAHLLVAAAGVLAYSLYDPLCELIAFALSWPRLELYAWAGAWIALAATCFAHLRVVSSKRLRLKAVVVGALATLAIATQALTIADRRADWGQPIVLQRLAPPWLRLAPARAPAAFFDGAATLKARLDAARSEEPAGDDAAAMMMSD</sequence>
<keyword evidence="1" id="KW-0472">Membrane</keyword>
<keyword evidence="1" id="KW-0812">Transmembrane</keyword>
<evidence type="ECO:0000313" key="4">
    <source>
        <dbReference type="Proteomes" id="UP000550401"/>
    </source>
</evidence>
<gene>
    <name evidence="3" type="ORF">FHW12_001462</name>
</gene>
<dbReference type="InterPro" id="IPR008984">
    <property type="entry name" value="SMAD_FHA_dom_sf"/>
</dbReference>
<organism evidence="3 4">
    <name type="scientific">Dokdonella fugitiva</name>
    <dbReference type="NCBI Taxonomy" id="328517"/>
    <lineage>
        <taxon>Bacteria</taxon>
        <taxon>Pseudomonadati</taxon>
        <taxon>Pseudomonadota</taxon>
        <taxon>Gammaproteobacteria</taxon>
        <taxon>Lysobacterales</taxon>
        <taxon>Rhodanobacteraceae</taxon>
        <taxon>Dokdonella</taxon>
    </lineage>
</organism>
<name>A0A839F170_9GAMM</name>
<dbReference type="InterPro" id="IPR000253">
    <property type="entry name" value="FHA_dom"/>
</dbReference>
<dbReference type="EMBL" id="JACGXL010000002">
    <property type="protein sequence ID" value="MBA8887248.1"/>
    <property type="molecule type" value="Genomic_DNA"/>
</dbReference>
<feature type="transmembrane region" description="Helical" evidence="1">
    <location>
        <begin position="215"/>
        <end position="233"/>
    </location>
</feature>
<dbReference type="AlphaFoldDB" id="A0A839F170"/>
<dbReference type="Proteomes" id="UP000550401">
    <property type="component" value="Unassembled WGS sequence"/>
</dbReference>
<dbReference type="SMART" id="SM00240">
    <property type="entry name" value="FHA"/>
    <property type="match status" value="1"/>
</dbReference>
<evidence type="ECO:0000259" key="2">
    <source>
        <dbReference type="PROSITE" id="PS50006"/>
    </source>
</evidence>
<feature type="transmembrane region" description="Helical" evidence="1">
    <location>
        <begin position="182"/>
        <end position="209"/>
    </location>
</feature>
<proteinExistence type="predicted"/>
<dbReference type="Pfam" id="PF00498">
    <property type="entry name" value="FHA"/>
    <property type="match status" value="1"/>
</dbReference>
<feature type="transmembrane region" description="Helical" evidence="1">
    <location>
        <begin position="245"/>
        <end position="264"/>
    </location>
</feature>
<reference evidence="3 4" key="1">
    <citation type="submission" date="2020-07" db="EMBL/GenBank/DDBJ databases">
        <title>Genomic Encyclopedia of Type Strains, Phase IV (KMG-V): Genome sequencing to study the core and pangenomes of soil and plant-associated prokaryotes.</title>
        <authorList>
            <person name="Whitman W."/>
        </authorList>
    </citation>
    <scope>NUCLEOTIDE SEQUENCE [LARGE SCALE GENOMIC DNA]</scope>
    <source>
        <strain evidence="3 4">RH2WT43</strain>
    </source>
</reference>
<dbReference type="CDD" id="cd00060">
    <property type="entry name" value="FHA"/>
    <property type="match status" value="1"/>
</dbReference>
<dbReference type="RefSeq" id="WP_182530332.1">
    <property type="nucleotide sequence ID" value="NZ_JACGXL010000002.1"/>
</dbReference>
<accession>A0A839F170</accession>
<feature type="transmembrane region" description="Helical" evidence="1">
    <location>
        <begin position="149"/>
        <end position="170"/>
    </location>
</feature>
<feature type="transmembrane region" description="Helical" evidence="1">
    <location>
        <begin position="118"/>
        <end position="137"/>
    </location>
</feature>
<keyword evidence="4" id="KW-1185">Reference proteome</keyword>
<keyword evidence="1" id="KW-1133">Transmembrane helix</keyword>
<dbReference type="SUPFAM" id="SSF49879">
    <property type="entry name" value="SMAD/FHA domain"/>
    <property type="match status" value="1"/>
</dbReference>
<comment type="caution">
    <text evidence="3">The sequence shown here is derived from an EMBL/GenBank/DDBJ whole genome shotgun (WGS) entry which is preliminary data.</text>
</comment>
<evidence type="ECO:0000256" key="1">
    <source>
        <dbReference type="SAM" id="Phobius"/>
    </source>
</evidence>
<dbReference type="Gene3D" id="2.60.200.20">
    <property type="match status" value="1"/>
</dbReference>
<dbReference type="PROSITE" id="PS50006">
    <property type="entry name" value="FHA_DOMAIN"/>
    <property type="match status" value="1"/>
</dbReference>